<evidence type="ECO:0000256" key="4">
    <source>
        <dbReference type="ARBA" id="ARBA00022989"/>
    </source>
</evidence>
<dbReference type="RefSeq" id="WP_382393197.1">
    <property type="nucleotide sequence ID" value="NZ_JBHUNA010000019.1"/>
</dbReference>
<dbReference type="InterPro" id="IPR051449">
    <property type="entry name" value="ABC-2_transporter_component"/>
</dbReference>
<dbReference type="InterPro" id="IPR013525">
    <property type="entry name" value="ABC2_TM"/>
</dbReference>
<accession>A0ABW5V523</accession>
<sequence>MNKFWTIMAHTYMTRFKTKSFLISTLISLLFIYGIVNIQTITETFTSDEADEIAVLDETGQLFTPLEKSVEGTSDELDLVAFEGTKEDGKEAVQDEDYTALVTLSLNSKQLPEAVYYANNIAEAGQQTVIEQQLQQLKVAAATEQAGIDQATITEIYKPVTFDKVALDEDAKTSEELNQARGIVYVMLFLLYISVIIYGNMIATDVATEKSSRVMEILISSASPVTHMFAKIIGIALLGLTQIVLIVGFGYFMITAKQDELTGGIFQSFGIQETSASVFIYAVVFFVLGYLLYATLAAMLGSLVSRLEDVQQMILPMTFLVMIAFFIAMFGLNMPESTLVTVASYIPFFSPMLMFLRVGMLDTPVWEVALSIGILAVTIALFAVIGARVYKGGVLMYGRSASLKDFKKAIELSKKD</sequence>
<organism evidence="8 9">
    <name type="scientific">Lentibacillus juripiscarius</name>
    <dbReference type="NCBI Taxonomy" id="257446"/>
    <lineage>
        <taxon>Bacteria</taxon>
        <taxon>Bacillati</taxon>
        <taxon>Bacillota</taxon>
        <taxon>Bacilli</taxon>
        <taxon>Bacillales</taxon>
        <taxon>Bacillaceae</taxon>
        <taxon>Lentibacillus</taxon>
    </lineage>
</organism>
<evidence type="ECO:0000256" key="3">
    <source>
        <dbReference type="ARBA" id="ARBA00022692"/>
    </source>
</evidence>
<evidence type="ECO:0000256" key="5">
    <source>
        <dbReference type="ARBA" id="ARBA00023136"/>
    </source>
</evidence>
<keyword evidence="9" id="KW-1185">Reference proteome</keyword>
<gene>
    <name evidence="8" type="ORF">ACFSUO_08820</name>
</gene>
<keyword evidence="5 6" id="KW-0472">Membrane</keyword>
<dbReference type="Pfam" id="PF12698">
    <property type="entry name" value="ABC2_membrane_3"/>
    <property type="match status" value="1"/>
</dbReference>
<keyword evidence="4 6" id="KW-1133">Transmembrane helix</keyword>
<feature type="transmembrane region" description="Helical" evidence="6">
    <location>
        <begin position="313"/>
        <end position="332"/>
    </location>
</feature>
<dbReference type="PANTHER" id="PTHR30294">
    <property type="entry name" value="MEMBRANE COMPONENT OF ABC TRANSPORTER YHHJ-RELATED"/>
    <property type="match status" value="1"/>
</dbReference>
<feature type="transmembrane region" description="Helical" evidence="6">
    <location>
        <begin position="338"/>
        <end position="356"/>
    </location>
</feature>
<evidence type="ECO:0000256" key="6">
    <source>
        <dbReference type="SAM" id="Phobius"/>
    </source>
</evidence>
<proteinExistence type="predicted"/>
<keyword evidence="3 6" id="KW-0812">Transmembrane</keyword>
<dbReference type="EMBL" id="JBHUNA010000019">
    <property type="protein sequence ID" value="MFD2761071.1"/>
    <property type="molecule type" value="Genomic_DNA"/>
</dbReference>
<evidence type="ECO:0000256" key="2">
    <source>
        <dbReference type="ARBA" id="ARBA00022475"/>
    </source>
</evidence>
<evidence type="ECO:0000259" key="7">
    <source>
        <dbReference type="Pfam" id="PF12698"/>
    </source>
</evidence>
<comment type="caution">
    <text evidence="8">The sequence shown here is derived from an EMBL/GenBank/DDBJ whole genome shotgun (WGS) entry which is preliminary data.</text>
</comment>
<evidence type="ECO:0000256" key="1">
    <source>
        <dbReference type="ARBA" id="ARBA00004651"/>
    </source>
</evidence>
<dbReference type="Gene3D" id="3.40.190.10">
    <property type="entry name" value="Periplasmic binding protein-like II"/>
    <property type="match status" value="1"/>
</dbReference>
<protein>
    <submittedName>
        <fullName evidence="8">ABC transporter permease</fullName>
    </submittedName>
</protein>
<name>A0ABW5V523_9BACI</name>
<dbReference type="Proteomes" id="UP001597502">
    <property type="component" value="Unassembled WGS sequence"/>
</dbReference>
<feature type="domain" description="ABC-2 type transporter transmembrane" evidence="7">
    <location>
        <begin position="19"/>
        <end position="387"/>
    </location>
</feature>
<feature type="transmembrane region" description="Helical" evidence="6">
    <location>
        <begin position="228"/>
        <end position="254"/>
    </location>
</feature>
<evidence type="ECO:0000313" key="9">
    <source>
        <dbReference type="Proteomes" id="UP001597502"/>
    </source>
</evidence>
<feature type="transmembrane region" description="Helical" evidence="6">
    <location>
        <begin position="278"/>
        <end position="301"/>
    </location>
</feature>
<reference evidence="9" key="1">
    <citation type="journal article" date="2019" name="Int. J. Syst. Evol. Microbiol.">
        <title>The Global Catalogue of Microorganisms (GCM) 10K type strain sequencing project: providing services to taxonomists for standard genome sequencing and annotation.</title>
        <authorList>
            <consortium name="The Broad Institute Genomics Platform"/>
            <consortium name="The Broad Institute Genome Sequencing Center for Infectious Disease"/>
            <person name="Wu L."/>
            <person name="Ma J."/>
        </authorList>
    </citation>
    <scope>NUCLEOTIDE SEQUENCE [LARGE SCALE GENOMIC DNA]</scope>
    <source>
        <strain evidence="9">TISTR 1535</strain>
    </source>
</reference>
<feature type="transmembrane region" description="Helical" evidence="6">
    <location>
        <begin position="368"/>
        <end position="390"/>
    </location>
</feature>
<dbReference type="PANTHER" id="PTHR30294:SF29">
    <property type="entry name" value="MULTIDRUG ABC TRANSPORTER PERMEASE YBHS-RELATED"/>
    <property type="match status" value="1"/>
</dbReference>
<comment type="subcellular location">
    <subcellularLocation>
        <location evidence="1">Cell membrane</location>
        <topology evidence="1">Multi-pass membrane protein</topology>
    </subcellularLocation>
</comment>
<keyword evidence="2" id="KW-1003">Cell membrane</keyword>
<evidence type="ECO:0000313" key="8">
    <source>
        <dbReference type="EMBL" id="MFD2761071.1"/>
    </source>
</evidence>
<feature type="transmembrane region" description="Helical" evidence="6">
    <location>
        <begin position="182"/>
        <end position="207"/>
    </location>
</feature>